<dbReference type="Gene3D" id="1.10.10.10">
    <property type="entry name" value="Winged helix-like DNA-binding domain superfamily/Winged helix DNA-binding domain"/>
    <property type="match status" value="1"/>
</dbReference>
<dbReference type="PRINTS" id="PR00039">
    <property type="entry name" value="HTHLYSR"/>
</dbReference>
<keyword evidence="2" id="KW-0805">Transcription regulation</keyword>
<dbReference type="OrthoDB" id="3636008at2"/>
<dbReference type="SUPFAM" id="SSF46785">
    <property type="entry name" value="Winged helix' DNA-binding domain"/>
    <property type="match status" value="1"/>
</dbReference>
<dbReference type="GO" id="GO:0003700">
    <property type="term" value="F:DNA-binding transcription factor activity"/>
    <property type="evidence" value="ECO:0007669"/>
    <property type="project" value="InterPro"/>
</dbReference>
<dbReference type="EMBL" id="JYJB01000010">
    <property type="protein sequence ID" value="KJL46512.1"/>
    <property type="molecule type" value="Genomic_DNA"/>
</dbReference>
<dbReference type="PATRIC" id="fig|273678.4.peg.3143"/>
<proteinExistence type="inferred from homology"/>
<dbReference type="Pfam" id="PF03466">
    <property type="entry name" value="LysR_substrate"/>
    <property type="match status" value="1"/>
</dbReference>
<reference evidence="6 7" key="1">
    <citation type="submission" date="2015-02" db="EMBL/GenBank/DDBJ databases">
        <title>Draft genome sequences of ten Microbacterium spp. with emphasis on heavy metal contaminated environments.</title>
        <authorList>
            <person name="Corretto E."/>
        </authorList>
    </citation>
    <scope>NUCLEOTIDE SEQUENCE [LARGE SCALE GENOMIC DNA]</scope>
    <source>
        <strain evidence="6 7">SA35</strain>
    </source>
</reference>
<dbReference type="PROSITE" id="PS50931">
    <property type="entry name" value="HTH_LYSR"/>
    <property type="match status" value="1"/>
</dbReference>
<evidence type="ECO:0000313" key="6">
    <source>
        <dbReference type="EMBL" id="KJL46512.1"/>
    </source>
</evidence>
<organism evidence="6 7">
    <name type="scientific">Microbacterium hydrocarbonoxydans</name>
    <dbReference type="NCBI Taxonomy" id="273678"/>
    <lineage>
        <taxon>Bacteria</taxon>
        <taxon>Bacillati</taxon>
        <taxon>Actinomycetota</taxon>
        <taxon>Actinomycetes</taxon>
        <taxon>Micrococcales</taxon>
        <taxon>Microbacteriaceae</taxon>
        <taxon>Microbacterium</taxon>
    </lineage>
</organism>
<evidence type="ECO:0000256" key="3">
    <source>
        <dbReference type="ARBA" id="ARBA00023125"/>
    </source>
</evidence>
<dbReference type="CDD" id="cd08436">
    <property type="entry name" value="PBP2_LTTR_like_3"/>
    <property type="match status" value="1"/>
</dbReference>
<dbReference type="InterPro" id="IPR036390">
    <property type="entry name" value="WH_DNA-bd_sf"/>
</dbReference>
<dbReference type="InterPro" id="IPR036388">
    <property type="entry name" value="WH-like_DNA-bd_sf"/>
</dbReference>
<dbReference type="Proteomes" id="UP000033900">
    <property type="component" value="Unassembled WGS sequence"/>
</dbReference>
<evidence type="ECO:0000256" key="2">
    <source>
        <dbReference type="ARBA" id="ARBA00023015"/>
    </source>
</evidence>
<accession>A0A0M2HPU9</accession>
<keyword evidence="4" id="KW-0804">Transcription</keyword>
<evidence type="ECO:0000256" key="4">
    <source>
        <dbReference type="ARBA" id="ARBA00023163"/>
    </source>
</evidence>
<dbReference type="Gene3D" id="3.40.190.290">
    <property type="match status" value="1"/>
</dbReference>
<dbReference type="PANTHER" id="PTHR30346:SF30">
    <property type="entry name" value="SMALL NEUTRAL PROTEASE REGULATORY PROTEIN"/>
    <property type="match status" value="1"/>
</dbReference>
<protein>
    <submittedName>
        <fullName evidence="6">HTH-type transcriptional regulator GltC</fullName>
    </submittedName>
</protein>
<dbReference type="SUPFAM" id="SSF53850">
    <property type="entry name" value="Periplasmic binding protein-like II"/>
    <property type="match status" value="1"/>
</dbReference>
<dbReference type="InterPro" id="IPR000847">
    <property type="entry name" value="LysR_HTH_N"/>
</dbReference>
<gene>
    <name evidence="6" type="primary">gltC_5</name>
    <name evidence="6" type="ORF">RS84_03148</name>
</gene>
<dbReference type="GO" id="GO:0003677">
    <property type="term" value="F:DNA binding"/>
    <property type="evidence" value="ECO:0007669"/>
    <property type="project" value="UniProtKB-KW"/>
</dbReference>
<dbReference type="InterPro" id="IPR005119">
    <property type="entry name" value="LysR_subst-bd"/>
</dbReference>
<dbReference type="RefSeq" id="WP_045258684.1">
    <property type="nucleotide sequence ID" value="NZ_JYJB01000010.1"/>
</dbReference>
<dbReference type="AlphaFoldDB" id="A0A0M2HPU9"/>
<keyword evidence="7" id="KW-1185">Reference proteome</keyword>
<sequence>MDLQQLRYVVEVADTGSFTRAAERCYVTQSALSHQIAALERELGQRLFARTSRSVRLTEAGEAFLRQARIAVIAAETAKEDAAASAGQVIGTLRLGVIPTVAAVDVPTLIARFRRQHPHVRVELRVGNSDALIVGVRQGELDVALLGLRAETAPEGVAVRTLARERLAVALPPDHELAGRRRLQLADLAAEVFADFPSGTSGRAQGDAAFAASGLKRDVAFEADSAELLLGLVAARLAVTMMAPGVISRSGARVAFVEVADGPVRVEYAAWSAQTARNVAHAFLNELDAEISAGMREAGPEQNSGPASQ</sequence>
<dbReference type="FunFam" id="1.10.10.10:FF:000001">
    <property type="entry name" value="LysR family transcriptional regulator"/>
    <property type="match status" value="1"/>
</dbReference>
<feature type="domain" description="HTH lysR-type" evidence="5">
    <location>
        <begin position="1"/>
        <end position="58"/>
    </location>
</feature>
<keyword evidence="3" id="KW-0238">DNA-binding</keyword>
<evidence type="ECO:0000259" key="5">
    <source>
        <dbReference type="PROSITE" id="PS50931"/>
    </source>
</evidence>
<dbReference type="PANTHER" id="PTHR30346">
    <property type="entry name" value="TRANSCRIPTIONAL DUAL REGULATOR HCAR-RELATED"/>
    <property type="match status" value="1"/>
</dbReference>
<comment type="caution">
    <text evidence="6">The sequence shown here is derived from an EMBL/GenBank/DDBJ whole genome shotgun (WGS) entry which is preliminary data.</text>
</comment>
<comment type="similarity">
    <text evidence="1">Belongs to the LysR transcriptional regulatory family.</text>
</comment>
<dbReference type="GO" id="GO:0032993">
    <property type="term" value="C:protein-DNA complex"/>
    <property type="evidence" value="ECO:0007669"/>
    <property type="project" value="TreeGrafter"/>
</dbReference>
<dbReference type="Pfam" id="PF00126">
    <property type="entry name" value="HTH_1"/>
    <property type="match status" value="1"/>
</dbReference>
<name>A0A0M2HPU9_9MICO</name>
<evidence type="ECO:0000313" key="7">
    <source>
        <dbReference type="Proteomes" id="UP000033900"/>
    </source>
</evidence>
<evidence type="ECO:0000256" key="1">
    <source>
        <dbReference type="ARBA" id="ARBA00009437"/>
    </source>
</evidence>